<comment type="caution">
    <text evidence="1">The sequence shown here is derived from an EMBL/GenBank/DDBJ whole genome shotgun (WGS) entry which is preliminary data.</text>
</comment>
<gene>
    <name evidence="1" type="ORF">FYC77_19625</name>
</gene>
<accession>A0A5D5AGP4</accession>
<dbReference type="Proteomes" id="UP000324104">
    <property type="component" value="Unassembled WGS sequence"/>
</dbReference>
<sequence length="79" mass="8831">MTERNTCRMPTCSTLSRERTGCAGRFCSDGCAVRYEHLQADARDQVGYAGRFCPPACEIQYEDLRADTRDAAIANQEGY</sequence>
<reference evidence="1 2" key="1">
    <citation type="submission" date="2019-08" db="EMBL/GenBank/DDBJ databases">
        <title>Archaea genome.</title>
        <authorList>
            <person name="Kajale S."/>
            <person name="Shouche Y."/>
            <person name="Deshpande N."/>
            <person name="Sharma A."/>
        </authorList>
    </citation>
    <scope>NUCLEOTIDE SEQUENCE [LARGE SCALE GENOMIC DNA]</scope>
    <source>
        <strain evidence="1 2">ESP3B_9</strain>
    </source>
</reference>
<evidence type="ECO:0000313" key="2">
    <source>
        <dbReference type="Proteomes" id="UP000324104"/>
    </source>
</evidence>
<keyword evidence="2" id="KW-1185">Reference proteome</keyword>
<protein>
    <submittedName>
        <fullName evidence="1">Uncharacterized protein</fullName>
    </submittedName>
</protein>
<dbReference type="EMBL" id="VTAW01000054">
    <property type="protein sequence ID" value="TYT60294.1"/>
    <property type="molecule type" value="Genomic_DNA"/>
</dbReference>
<name>A0A5D5AGP4_9EURY</name>
<dbReference type="AlphaFoldDB" id="A0A5D5AGP4"/>
<evidence type="ECO:0000313" key="1">
    <source>
        <dbReference type="EMBL" id="TYT60294.1"/>
    </source>
</evidence>
<organism evidence="1 2">
    <name type="scientific">Natrialba swarupiae</name>
    <dbReference type="NCBI Taxonomy" id="2448032"/>
    <lineage>
        <taxon>Archaea</taxon>
        <taxon>Methanobacteriati</taxon>
        <taxon>Methanobacteriota</taxon>
        <taxon>Stenosarchaea group</taxon>
        <taxon>Halobacteria</taxon>
        <taxon>Halobacteriales</taxon>
        <taxon>Natrialbaceae</taxon>
        <taxon>Natrialba</taxon>
    </lineage>
</organism>
<proteinExistence type="predicted"/>